<evidence type="ECO:0000313" key="8">
    <source>
        <dbReference type="Proteomes" id="UP000027920"/>
    </source>
</evidence>
<evidence type="ECO:0000256" key="3">
    <source>
        <dbReference type="ARBA" id="ARBA00022692"/>
    </source>
</evidence>
<evidence type="ECO:0000313" key="7">
    <source>
        <dbReference type="EMBL" id="KEF54111.1"/>
    </source>
</evidence>
<dbReference type="RefSeq" id="XP_013256701.1">
    <property type="nucleotide sequence ID" value="XM_013401247.1"/>
</dbReference>
<evidence type="ECO:0000256" key="4">
    <source>
        <dbReference type="ARBA" id="ARBA00022989"/>
    </source>
</evidence>
<reference evidence="7 8" key="1">
    <citation type="submission" date="2013-03" db="EMBL/GenBank/DDBJ databases">
        <title>The Genome Sequence of Exophiala aquamarina CBS 119918.</title>
        <authorList>
            <consortium name="The Broad Institute Genomics Platform"/>
            <person name="Cuomo C."/>
            <person name="de Hoog S."/>
            <person name="Gorbushina A."/>
            <person name="Walker B."/>
            <person name="Young S.K."/>
            <person name="Zeng Q."/>
            <person name="Gargeya S."/>
            <person name="Fitzgerald M."/>
            <person name="Haas B."/>
            <person name="Abouelleil A."/>
            <person name="Allen A.W."/>
            <person name="Alvarado L."/>
            <person name="Arachchi H.M."/>
            <person name="Berlin A.M."/>
            <person name="Chapman S.B."/>
            <person name="Gainer-Dewar J."/>
            <person name="Goldberg J."/>
            <person name="Griggs A."/>
            <person name="Gujja S."/>
            <person name="Hansen M."/>
            <person name="Howarth C."/>
            <person name="Imamovic A."/>
            <person name="Ireland A."/>
            <person name="Larimer J."/>
            <person name="McCowan C."/>
            <person name="Murphy C."/>
            <person name="Pearson M."/>
            <person name="Poon T.W."/>
            <person name="Priest M."/>
            <person name="Roberts A."/>
            <person name="Saif S."/>
            <person name="Shea T."/>
            <person name="Sisk P."/>
            <person name="Sykes S."/>
            <person name="Wortman J."/>
            <person name="Nusbaum C."/>
            <person name="Birren B."/>
        </authorList>
    </citation>
    <scope>NUCLEOTIDE SEQUENCE [LARGE SCALE GENOMIC DNA]</scope>
    <source>
        <strain evidence="7 8">CBS 119918</strain>
    </source>
</reference>
<comment type="subcellular location">
    <subcellularLocation>
        <location evidence="1">Membrane</location>
        <topology evidence="1">Multi-pass membrane protein</topology>
    </subcellularLocation>
</comment>
<name>A0A072P2N2_9EURO</name>
<proteinExistence type="predicted"/>
<keyword evidence="8" id="KW-1185">Reference proteome</keyword>
<dbReference type="Proteomes" id="UP000027920">
    <property type="component" value="Unassembled WGS sequence"/>
</dbReference>
<dbReference type="AlphaFoldDB" id="A0A072P2N2"/>
<dbReference type="InterPro" id="IPR002293">
    <property type="entry name" value="AA/rel_permease1"/>
</dbReference>
<keyword evidence="2" id="KW-0813">Transport</keyword>
<keyword evidence="4 6" id="KW-1133">Transmembrane helix</keyword>
<keyword evidence="5 6" id="KW-0472">Membrane</keyword>
<dbReference type="GO" id="GO:0016020">
    <property type="term" value="C:membrane"/>
    <property type="evidence" value="ECO:0007669"/>
    <property type="project" value="UniProtKB-SubCell"/>
</dbReference>
<protein>
    <recommendedName>
        <fullName evidence="9">Choline transport protein</fullName>
    </recommendedName>
</protein>
<dbReference type="STRING" id="1182545.A0A072P2N2"/>
<dbReference type="PROSITE" id="PS00218">
    <property type="entry name" value="AMINO_ACID_PERMEASE_1"/>
    <property type="match status" value="1"/>
</dbReference>
<feature type="transmembrane region" description="Helical" evidence="6">
    <location>
        <begin position="316"/>
        <end position="349"/>
    </location>
</feature>
<feature type="transmembrane region" description="Helical" evidence="6">
    <location>
        <begin position="102"/>
        <end position="121"/>
    </location>
</feature>
<evidence type="ECO:0000256" key="1">
    <source>
        <dbReference type="ARBA" id="ARBA00004141"/>
    </source>
</evidence>
<comment type="caution">
    <text evidence="7">The sequence shown here is derived from an EMBL/GenBank/DDBJ whole genome shotgun (WGS) entry which is preliminary data.</text>
</comment>
<dbReference type="PIRSF" id="PIRSF006060">
    <property type="entry name" value="AA_transporter"/>
    <property type="match status" value="1"/>
</dbReference>
<dbReference type="GO" id="GO:0022857">
    <property type="term" value="F:transmembrane transporter activity"/>
    <property type="evidence" value="ECO:0007669"/>
    <property type="project" value="InterPro"/>
</dbReference>
<dbReference type="PANTHER" id="PTHR45649">
    <property type="entry name" value="AMINO-ACID PERMEASE BAT1"/>
    <property type="match status" value="1"/>
</dbReference>
<dbReference type="GeneID" id="25284814"/>
<accession>A0A072P2N2</accession>
<dbReference type="InterPro" id="IPR004840">
    <property type="entry name" value="Amino_acid_permease_CS"/>
</dbReference>
<evidence type="ECO:0000256" key="6">
    <source>
        <dbReference type="SAM" id="Phobius"/>
    </source>
</evidence>
<dbReference type="OrthoDB" id="2417308at2759"/>
<evidence type="ECO:0000256" key="2">
    <source>
        <dbReference type="ARBA" id="ARBA00022448"/>
    </source>
</evidence>
<dbReference type="GO" id="GO:0006865">
    <property type="term" value="P:amino acid transport"/>
    <property type="evidence" value="ECO:0007669"/>
    <property type="project" value="InterPro"/>
</dbReference>
<keyword evidence="3 6" id="KW-0812">Transmembrane</keyword>
<feature type="transmembrane region" description="Helical" evidence="6">
    <location>
        <begin position="472"/>
        <end position="491"/>
    </location>
</feature>
<gene>
    <name evidence="7" type="ORF">A1O9_09906</name>
</gene>
<feature type="transmembrane region" description="Helical" evidence="6">
    <location>
        <begin position="71"/>
        <end position="90"/>
    </location>
</feature>
<sequence>MASSDAAIEQDPTRPTTAADIKLTELGYKPELRRQYSQLAVTAIAVITCNSWGAVGGSLITGMAFGGPPTIIYGWLLVTFVSIFTALSLGEFASAYPTSAGPYFWVAAISPRHLVAPLSYLTGLLNLVAWIVTTSAATLFLAQCVMAMISLCTSDFVIERWMTFLVYTAFLLAGLTMATVGDRLMPKVVQLGLLFTALGCFVSATVVLATSSHKASAKDVFQTFINQSGWSSNGIAACIGLINPSFGFAGFDAAIHYAEEIKNPSIAIPRALISLVGINFVTGLFFFISIFFSVTNYDAVLATTTGLPLAEMYRQAGGLGVGVGLTFVVFIAGIPAMFDIFIATVRLTWAFARDNGLPFSDRLATVNAKLGVPLWAAVAIAVIEILLGVVYIGNTTAFSAFISSSLILNNLIYVVPILVNMVQGRQAVVYGPFRLKGIFGWLCNSIVCCWILFTVIFFQFPFFRPVTPANMNYTVVILMATVILGSGWFLLAGHSTYHGPESHITVQGVPHVNNQGTKGETKLVLVQTTGSQTAESQSLENSKIKK</sequence>
<feature type="transmembrane region" description="Helical" evidence="6">
    <location>
        <begin position="439"/>
        <end position="460"/>
    </location>
</feature>
<dbReference type="HOGENOM" id="CLU_004495_2_3_1"/>
<evidence type="ECO:0000256" key="5">
    <source>
        <dbReference type="ARBA" id="ARBA00023136"/>
    </source>
</evidence>
<feature type="transmembrane region" description="Helical" evidence="6">
    <location>
        <begin position="370"/>
        <end position="392"/>
    </location>
</feature>
<evidence type="ECO:0008006" key="9">
    <source>
        <dbReference type="Google" id="ProtNLM"/>
    </source>
</evidence>
<dbReference type="Gene3D" id="1.20.1740.10">
    <property type="entry name" value="Amino acid/polyamine transporter I"/>
    <property type="match status" value="1"/>
</dbReference>
<dbReference type="PANTHER" id="PTHR45649:SF7">
    <property type="entry name" value="CHOLINE TRANSPORT PROTEIN"/>
    <property type="match status" value="1"/>
</dbReference>
<feature type="transmembrane region" description="Helical" evidence="6">
    <location>
        <begin position="187"/>
        <end position="209"/>
    </location>
</feature>
<dbReference type="EMBL" id="AMGV01000011">
    <property type="protein sequence ID" value="KEF54111.1"/>
    <property type="molecule type" value="Genomic_DNA"/>
</dbReference>
<feature type="transmembrane region" description="Helical" evidence="6">
    <location>
        <begin position="39"/>
        <end position="65"/>
    </location>
</feature>
<feature type="transmembrane region" description="Helical" evidence="6">
    <location>
        <begin position="127"/>
        <end position="149"/>
    </location>
</feature>
<dbReference type="Pfam" id="PF13520">
    <property type="entry name" value="AA_permease_2"/>
    <property type="match status" value="1"/>
</dbReference>
<feature type="transmembrane region" description="Helical" evidence="6">
    <location>
        <begin position="398"/>
        <end position="419"/>
    </location>
</feature>
<feature type="transmembrane region" description="Helical" evidence="6">
    <location>
        <begin position="271"/>
        <end position="296"/>
    </location>
</feature>
<dbReference type="VEuPathDB" id="FungiDB:A1O9_09906"/>
<feature type="transmembrane region" description="Helical" evidence="6">
    <location>
        <begin position="161"/>
        <end position="181"/>
    </location>
</feature>
<organism evidence="7 8">
    <name type="scientific">Exophiala aquamarina CBS 119918</name>
    <dbReference type="NCBI Taxonomy" id="1182545"/>
    <lineage>
        <taxon>Eukaryota</taxon>
        <taxon>Fungi</taxon>
        <taxon>Dikarya</taxon>
        <taxon>Ascomycota</taxon>
        <taxon>Pezizomycotina</taxon>
        <taxon>Eurotiomycetes</taxon>
        <taxon>Chaetothyriomycetidae</taxon>
        <taxon>Chaetothyriales</taxon>
        <taxon>Herpotrichiellaceae</taxon>
        <taxon>Exophiala</taxon>
    </lineage>
</organism>